<dbReference type="AlphaFoldDB" id="A0A6F9DGD6"/>
<dbReference type="InterPro" id="IPR003593">
    <property type="entry name" value="AAA+_ATPase"/>
</dbReference>
<evidence type="ECO:0000256" key="6">
    <source>
        <dbReference type="ARBA" id="ARBA00022840"/>
    </source>
</evidence>
<evidence type="ECO:0000256" key="4">
    <source>
        <dbReference type="ARBA" id="ARBA00022737"/>
    </source>
</evidence>
<keyword evidence="6" id="KW-0067">ATP-binding</keyword>
<gene>
    <name evidence="9" type="primary">LOC100175027-002</name>
</gene>
<evidence type="ECO:0000313" key="9">
    <source>
        <dbReference type="EMBL" id="CAB3260250.1"/>
    </source>
</evidence>
<dbReference type="Pfam" id="PF05729">
    <property type="entry name" value="NACHT"/>
    <property type="match status" value="1"/>
</dbReference>
<reference evidence="9" key="1">
    <citation type="submission" date="2020-04" db="EMBL/GenBank/DDBJ databases">
        <authorList>
            <person name="Neveu A P."/>
        </authorList>
    </citation>
    <scope>NUCLEOTIDE SEQUENCE</scope>
    <source>
        <tissue evidence="9">Whole embryo</tissue>
    </source>
</reference>
<keyword evidence="4" id="KW-0677">Repeat</keyword>
<keyword evidence="5" id="KW-0547">Nucleotide-binding</keyword>
<dbReference type="Gene3D" id="3.80.10.10">
    <property type="entry name" value="Ribonuclease Inhibitor"/>
    <property type="match status" value="1"/>
</dbReference>
<dbReference type="InterPro" id="IPR007111">
    <property type="entry name" value="NACHT_NTPase"/>
</dbReference>
<dbReference type="PROSITE" id="PS50837">
    <property type="entry name" value="NACHT"/>
    <property type="match status" value="1"/>
</dbReference>
<organism evidence="9">
    <name type="scientific">Phallusia mammillata</name>
    <dbReference type="NCBI Taxonomy" id="59560"/>
    <lineage>
        <taxon>Eukaryota</taxon>
        <taxon>Metazoa</taxon>
        <taxon>Chordata</taxon>
        <taxon>Tunicata</taxon>
        <taxon>Ascidiacea</taxon>
        <taxon>Phlebobranchia</taxon>
        <taxon>Ascidiidae</taxon>
        <taxon>Phallusia</taxon>
    </lineage>
</organism>
<dbReference type="SMART" id="SM00382">
    <property type="entry name" value="AAA"/>
    <property type="match status" value="1"/>
</dbReference>
<accession>A0A6F9DGD6</accession>
<dbReference type="Gene3D" id="3.40.50.300">
    <property type="entry name" value="P-loop containing nucleotide triphosphate hydrolases"/>
    <property type="match status" value="1"/>
</dbReference>
<evidence type="ECO:0000256" key="7">
    <source>
        <dbReference type="SAM" id="MobiDB-lite"/>
    </source>
</evidence>
<dbReference type="SMART" id="SM00368">
    <property type="entry name" value="LRR_RI"/>
    <property type="match status" value="4"/>
</dbReference>
<evidence type="ECO:0000256" key="3">
    <source>
        <dbReference type="ARBA" id="ARBA00022490"/>
    </source>
</evidence>
<evidence type="ECO:0000256" key="2">
    <source>
        <dbReference type="ARBA" id="ARBA00008665"/>
    </source>
</evidence>
<evidence type="ECO:0000256" key="1">
    <source>
        <dbReference type="ARBA" id="ARBA00004496"/>
    </source>
</evidence>
<evidence type="ECO:0000256" key="5">
    <source>
        <dbReference type="ARBA" id="ARBA00022741"/>
    </source>
</evidence>
<dbReference type="PANTHER" id="PTHR45690:SF19">
    <property type="entry name" value="NACHT, LRR AND PYD DOMAINS-CONTAINING PROTEIN 3"/>
    <property type="match status" value="1"/>
</dbReference>
<feature type="region of interest" description="Disordered" evidence="7">
    <location>
        <begin position="1"/>
        <end position="41"/>
    </location>
</feature>
<dbReference type="InterPro" id="IPR001611">
    <property type="entry name" value="Leu-rich_rpt"/>
</dbReference>
<sequence>MSEEVTNQPEDVPISTEIPPTTSQTLTSIQAGEDQSVRKKQEIDMKDAKVDNAVVGVQGDVHQTYNQQSVGNQWNVNMGSASVAGPSNIGNQTIYQQNNYVSDDKKSPSDADKVAAINKHQAHHMQSLPESVVFYDEILKPNQLPDVHPEMHEYKAYEGGPMEIEQFIPSTQQEFGSSSHKQPVSFDKIVYLTCKKRFIALVGPPGSGKTTLSKQLAKLSQPNQSAKFLLRFMDLSYNQPLTCKQLFVDNLCPELDDKTKENAFQWMIENQDKCVFVLDGFDQATMSLAKMKACNESYDKALKIEQLLANLCCKKFFKDSLLIFTSRPHSILKIPSELRPDVTVHVDDLSTENMKKLFCALAGDKADDLWDLFSTTTPQLLSLCHNPLLLQFIIFAVLHKDLSKVKTVTEVFQTVLEQLRYSEHVHNRDITKLWKPLGKMAYDGMHVETVVFTIESLGGLKAADVQDVIIVFARSLGFPAQRLFEGDQLFYFSHQTLQEIFAAKYICEFMSDEEFNEIIPEVAKGDHWSMVRRFLCGLLFGDKKRMQTTSCKTADQLSTRRQAFRENLIEYMKTDVHEYELIDLLTDLQECSDDEKDFLASYLPVKLNFFQTPISSSAAHALAEILPRLNRTVKKLDRINCDLNSDTLRVICGGISEMKHRMEELYLSQNEFGNAGVEIISGCLRKLELRKLDLGNCRISAAGLEVFCREIKHLDTPMEVLDLSENMFGNPGVKIISKCLRKLELRVLYLMECGISAAGLEVYAEKLNFLISRWKYLI</sequence>
<keyword evidence="3" id="KW-0963">Cytoplasm</keyword>
<dbReference type="SUPFAM" id="SSF52540">
    <property type="entry name" value="P-loop containing nucleoside triphosphate hydrolases"/>
    <property type="match status" value="1"/>
</dbReference>
<proteinExistence type="evidence at transcript level"/>
<dbReference type="GO" id="GO:0005829">
    <property type="term" value="C:cytosol"/>
    <property type="evidence" value="ECO:0007669"/>
    <property type="project" value="UniProtKB-SubCell"/>
</dbReference>
<evidence type="ECO:0000259" key="8">
    <source>
        <dbReference type="PROSITE" id="PS50837"/>
    </source>
</evidence>
<dbReference type="InterPro" id="IPR050637">
    <property type="entry name" value="NLRP_innate_immun_reg"/>
</dbReference>
<comment type="similarity">
    <text evidence="2">Belongs to the NLRP family.</text>
</comment>
<feature type="domain" description="NACHT" evidence="8">
    <location>
        <begin position="197"/>
        <end position="328"/>
    </location>
</feature>
<dbReference type="EMBL" id="LR786337">
    <property type="protein sequence ID" value="CAB3260250.1"/>
    <property type="molecule type" value="mRNA"/>
</dbReference>
<dbReference type="InterPro" id="IPR027417">
    <property type="entry name" value="P-loop_NTPase"/>
</dbReference>
<dbReference type="Pfam" id="PF13516">
    <property type="entry name" value="LRR_6"/>
    <property type="match status" value="1"/>
</dbReference>
<dbReference type="GO" id="GO:0005524">
    <property type="term" value="F:ATP binding"/>
    <property type="evidence" value="ECO:0007669"/>
    <property type="project" value="UniProtKB-KW"/>
</dbReference>
<protein>
    <submittedName>
        <fullName evidence="9">Uncharacterized protein LOC100175027</fullName>
    </submittedName>
</protein>
<dbReference type="SUPFAM" id="SSF52047">
    <property type="entry name" value="RNI-like"/>
    <property type="match status" value="1"/>
</dbReference>
<dbReference type="InterPro" id="IPR032675">
    <property type="entry name" value="LRR_dom_sf"/>
</dbReference>
<dbReference type="PANTHER" id="PTHR45690">
    <property type="entry name" value="NACHT, LRR AND PYD DOMAINS-CONTAINING PROTEIN 12"/>
    <property type="match status" value="1"/>
</dbReference>
<name>A0A6F9DGD6_9ASCI</name>
<feature type="compositionally biased region" description="Polar residues" evidence="7">
    <location>
        <begin position="18"/>
        <end position="30"/>
    </location>
</feature>
<comment type="subcellular location">
    <subcellularLocation>
        <location evidence="1">Cytoplasm</location>
    </subcellularLocation>
</comment>